<sequence length="255" mass="27441">MVSSTRVTPQLVRLVLGGSGLVDFVDLPWVDHYVKVEVPDGGHTPADVPAPAGVRGAARSYTVRRWDPDRHEVTLDVVVHGDDGLVGPWARDARPGDPVVLRGQGGEFLPDPACDATVLVGDESALPAIAVALERLPAGVRAFAFVEVADTLERQDLPVPDGAQLTWVVRGESFGAALIDTVRRAPLPSGRLQAFVHGEAGMVRELRRHLRSERGVAREDLSASGYWRLGSADEAWRAEKADWKAAVEQDDAALT</sequence>
<dbReference type="Proteomes" id="UP000774283">
    <property type="component" value="Unassembled WGS sequence"/>
</dbReference>
<organism evidence="2 3">
    <name type="scientific">Sanguibacter hominis ATCC BAA-789</name>
    <dbReference type="NCBI Taxonomy" id="1312740"/>
    <lineage>
        <taxon>Bacteria</taxon>
        <taxon>Bacillati</taxon>
        <taxon>Actinomycetota</taxon>
        <taxon>Actinomycetes</taxon>
        <taxon>Micrococcales</taxon>
        <taxon>Sanguibacteraceae</taxon>
        <taxon>Sanguibacter</taxon>
    </lineage>
</organism>
<dbReference type="Pfam" id="PF04954">
    <property type="entry name" value="SIP"/>
    <property type="match status" value="1"/>
</dbReference>
<dbReference type="PANTHER" id="PTHR30157">
    <property type="entry name" value="FERRIC REDUCTASE, NADPH-DEPENDENT"/>
    <property type="match status" value="1"/>
</dbReference>
<dbReference type="InterPro" id="IPR007037">
    <property type="entry name" value="SIP_rossman_dom"/>
</dbReference>
<dbReference type="AlphaFoldDB" id="A0A9X5F8Y5"/>
<evidence type="ECO:0000313" key="2">
    <source>
        <dbReference type="EMBL" id="NKX91976.1"/>
    </source>
</evidence>
<reference evidence="2 3" key="1">
    <citation type="submission" date="2020-04" db="EMBL/GenBank/DDBJ databases">
        <title>MicrobeNet Type strains.</title>
        <authorList>
            <person name="Nicholson A.C."/>
        </authorList>
    </citation>
    <scope>NUCLEOTIDE SEQUENCE [LARGE SCALE GENOMIC DNA]</scope>
    <source>
        <strain evidence="2 3">ATCC BAA-789</strain>
    </source>
</reference>
<dbReference type="EMBL" id="JAAXOW010000001">
    <property type="protein sequence ID" value="NKX91976.1"/>
    <property type="molecule type" value="Genomic_DNA"/>
</dbReference>
<dbReference type="InterPro" id="IPR017938">
    <property type="entry name" value="Riboflavin_synthase-like_b-brl"/>
</dbReference>
<dbReference type="InterPro" id="IPR039374">
    <property type="entry name" value="SIP_fam"/>
</dbReference>
<proteinExistence type="predicted"/>
<feature type="domain" description="FAD-binding FR-type" evidence="1">
    <location>
        <begin position="1"/>
        <end position="111"/>
    </location>
</feature>
<dbReference type="Gene3D" id="3.40.50.80">
    <property type="entry name" value="Nucleotide-binding domain of ferredoxin-NADP reductase (FNR) module"/>
    <property type="match status" value="1"/>
</dbReference>
<evidence type="ECO:0000259" key="1">
    <source>
        <dbReference type="PROSITE" id="PS51384"/>
    </source>
</evidence>
<comment type="caution">
    <text evidence="2">The sequence shown here is derived from an EMBL/GenBank/DDBJ whole genome shotgun (WGS) entry which is preliminary data.</text>
</comment>
<dbReference type="GO" id="GO:0016491">
    <property type="term" value="F:oxidoreductase activity"/>
    <property type="evidence" value="ECO:0007669"/>
    <property type="project" value="InterPro"/>
</dbReference>
<dbReference type="SUPFAM" id="SSF63380">
    <property type="entry name" value="Riboflavin synthase domain-like"/>
    <property type="match status" value="1"/>
</dbReference>
<dbReference type="PANTHER" id="PTHR30157:SF0">
    <property type="entry name" value="NADPH-DEPENDENT FERRIC-CHELATE REDUCTASE"/>
    <property type="match status" value="1"/>
</dbReference>
<dbReference type="InterPro" id="IPR013113">
    <property type="entry name" value="SIP_FAD-bd"/>
</dbReference>
<dbReference type="InterPro" id="IPR039261">
    <property type="entry name" value="FNR_nucleotide-bd"/>
</dbReference>
<accession>A0A9X5F8Y5</accession>
<name>A0A9X5F8Y5_9MICO</name>
<dbReference type="InterPro" id="IPR017927">
    <property type="entry name" value="FAD-bd_FR_type"/>
</dbReference>
<dbReference type="Pfam" id="PF08021">
    <property type="entry name" value="FAD_binding_9"/>
    <property type="match status" value="1"/>
</dbReference>
<gene>
    <name evidence="2" type="ORF">HF995_01595</name>
</gene>
<keyword evidence="3" id="KW-1185">Reference proteome</keyword>
<protein>
    <submittedName>
        <fullName evidence="2">Siderophore-interacting protein</fullName>
    </submittedName>
</protein>
<dbReference type="Gene3D" id="2.40.30.10">
    <property type="entry name" value="Translation factors"/>
    <property type="match status" value="1"/>
</dbReference>
<dbReference type="PROSITE" id="PS51384">
    <property type="entry name" value="FAD_FR"/>
    <property type="match status" value="1"/>
</dbReference>
<evidence type="ECO:0000313" key="3">
    <source>
        <dbReference type="Proteomes" id="UP000774283"/>
    </source>
</evidence>
<dbReference type="CDD" id="cd06193">
    <property type="entry name" value="siderophore_interacting"/>
    <property type="match status" value="1"/>
</dbReference>